<accession>G3HJ23</accession>
<gene>
    <name evidence="1" type="ORF">I79_010657</name>
</gene>
<evidence type="ECO:0000313" key="2">
    <source>
        <dbReference type="Proteomes" id="UP000001075"/>
    </source>
</evidence>
<dbReference type="AlphaFoldDB" id="G3HJ23"/>
<evidence type="ECO:0000313" key="1">
    <source>
        <dbReference type="EMBL" id="EGW10303.1"/>
    </source>
</evidence>
<sequence length="73" mass="8299">MMKHLNFLESFLGCLTAQQIKWLSYKPEGQSLNLEPIVEGENSLLKITLQPHVRHGICIPVLTCMAYIQTQNS</sequence>
<name>G3HJ23_CRIGR</name>
<dbReference type="Proteomes" id="UP000001075">
    <property type="component" value="Unassembled WGS sequence"/>
</dbReference>
<organism evidence="1 2">
    <name type="scientific">Cricetulus griseus</name>
    <name type="common">Chinese hamster</name>
    <name type="synonym">Cricetulus barabensis griseus</name>
    <dbReference type="NCBI Taxonomy" id="10029"/>
    <lineage>
        <taxon>Eukaryota</taxon>
        <taxon>Metazoa</taxon>
        <taxon>Chordata</taxon>
        <taxon>Craniata</taxon>
        <taxon>Vertebrata</taxon>
        <taxon>Euteleostomi</taxon>
        <taxon>Mammalia</taxon>
        <taxon>Eutheria</taxon>
        <taxon>Euarchontoglires</taxon>
        <taxon>Glires</taxon>
        <taxon>Rodentia</taxon>
        <taxon>Myomorpha</taxon>
        <taxon>Muroidea</taxon>
        <taxon>Cricetidae</taxon>
        <taxon>Cricetinae</taxon>
        <taxon>Cricetulus</taxon>
    </lineage>
</organism>
<reference evidence="2" key="1">
    <citation type="journal article" date="2011" name="Nat. Biotechnol.">
        <title>The genomic sequence of the Chinese hamster ovary (CHO)-K1 cell line.</title>
        <authorList>
            <person name="Xu X."/>
            <person name="Nagarajan H."/>
            <person name="Lewis N.E."/>
            <person name="Pan S."/>
            <person name="Cai Z."/>
            <person name="Liu X."/>
            <person name="Chen W."/>
            <person name="Xie M."/>
            <person name="Wang W."/>
            <person name="Hammond S."/>
            <person name="Andersen M.R."/>
            <person name="Neff N."/>
            <person name="Passarelli B."/>
            <person name="Koh W."/>
            <person name="Fan H.C."/>
            <person name="Wang J."/>
            <person name="Gui Y."/>
            <person name="Lee K.H."/>
            <person name="Betenbaugh M.J."/>
            <person name="Quake S.R."/>
            <person name="Famili I."/>
            <person name="Palsson B.O."/>
            <person name="Wang J."/>
        </authorList>
    </citation>
    <scope>NUCLEOTIDE SEQUENCE [LARGE SCALE GENOMIC DNA]</scope>
    <source>
        <strain evidence="2">CHO K1 cell line</strain>
    </source>
</reference>
<dbReference type="InParanoid" id="G3HJ23"/>
<protein>
    <submittedName>
        <fullName evidence="1">Uncharacterized protein</fullName>
    </submittedName>
</protein>
<dbReference type="EMBL" id="JH000420">
    <property type="protein sequence ID" value="EGW10303.1"/>
    <property type="molecule type" value="Genomic_DNA"/>
</dbReference>
<proteinExistence type="predicted"/>